<evidence type="ECO:0000313" key="4">
    <source>
        <dbReference type="Proteomes" id="UP000515349"/>
    </source>
</evidence>
<dbReference type="RefSeq" id="WP_181887927.1">
    <property type="nucleotide sequence ID" value="NZ_CP059472.1"/>
</dbReference>
<accession>A0A7D7R074</accession>
<organism evidence="3 4">
    <name type="scientific">Marnyiella aurantia</name>
    <dbReference type="NCBI Taxonomy" id="2758037"/>
    <lineage>
        <taxon>Bacteria</taxon>
        <taxon>Pseudomonadati</taxon>
        <taxon>Bacteroidota</taxon>
        <taxon>Flavobacteriia</taxon>
        <taxon>Flavobacteriales</taxon>
        <taxon>Weeksellaceae</taxon>
        <taxon>Marnyiella</taxon>
    </lineage>
</organism>
<proteinExistence type="predicted"/>
<sequence>MRYKMEHAQVSALKKHADTSGFATLVIYILYGADKRLEIGIPFTLLIMLGGVNFLYALWVLYFTIRRRERIAKYRWALVGGISTAVVAAGLLFLTFFLQTDR</sequence>
<evidence type="ECO:0000313" key="5">
    <source>
        <dbReference type="Proteomes" id="UP000539710"/>
    </source>
</evidence>
<reference evidence="4" key="2">
    <citation type="submission" date="2020-07" db="EMBL/GenBank/DDBJ databases">
        <title>Chryseobacterium sp.cx-624.</title>
        <authorList>
            <person name="Yang C."/>
        </authorList>
    </citation>
    <scope>NUCLEOTIDE SEQUENCE [LARGE SCALE GENOMIC DNA]</scope>
    <source>
        <strain evidence="4">cx-624</strain>
    </source>
</reference>
<evidence type="ECO:0000313" key="2">
    <source>
        <dbReference type="EMBL" id="MBA5247825.1"/>
    </source>
</evidence>
<dbReference type="Proteomes" id="UP000515349">
    <property type="component" value="Chromosome"/>
</dbReference>
<keyword evidence="1" id="KW-0812">Transmembrane</keyword>
<keyword evidence="5" id="KW-1185">Reference proteome</keyword>
<reference evidence="5" key="3">
    <citation type="submission" date="2020-07" db="EMBL/GenBank/DDBJ databases">
        <title>Flavobacterium sp. xlx-214.</title>
        <authorList>
            <person name="Yang C."/>
        </authorList>
    </citation>
    <scope>NUCLEOTIDE SEQUENCE [LARGE SCALE GENOMIC DNA]</scope>
    <source>
        <strain evidence="5">CX-624</strain>
    </source>
</reference>
<dbReference type="EMBL" id="CP059472">
    <property type="protein sequence ID" value="QMS99451.1"/>
    <property type="molecule type" value="Genomic_DNA"/>
</dbReference>
<keyword evidence="1" id="KW-0472">Membrane</keyword>
<evidence type="ECO:0000313" key="3">
    <source>
        <dbReference type="EMBL" id="QMS99451.1"/>
    </source>
</evidence>
<feature type="transmembrane region" description="Helical" evidence="1">
    <location>
        <begin position="43"/>
        <end position="64"/>
    </location>
</feature>
<dbReference type="Proteomes" id="UP000539710">
    <property type="component" value="Unassembled WGS sequence"/>
</dbReference>
<reference evidence="3" key="1">
    <citation type="submission" date="2020-07" db="EMBL/GenBank/DDBJ databases">
        <title>Chryseobacterium sp. CX-624.</title>
        <authorList>
            <person name="Yang C."/>
        </authorList>
    </citation>
    <scope>NUCLEOTIDE SEQUENCE</scope>
    <source>
        <strain evidence="3">CX-624</strain>
    </source>
</reference>
<name>A0A7D7R074_9FLAO</name>
<dbReference type="AlphaFoldDB" id="A0A7D7R074"/>
<feature type="transmembrane region" description="Helical" evidence="1">
    <location>
        <begin position="76"/>
        <end position="98"/>
    </location>
</feature>
<protein>
    <submittedName>
        <fullName evidence="3">Uncharacterized protein</fullName>
    </submittedName>
</protein>
<dbReference type="EMBL" id="JACEUX010000005">
    <property type="protein sequence ID" value="MBA5247825.1"/>
    <property type="molecule type" value="Genomic_DNA"/>
</dbReference>
<evidence type="ECO:0000256" key="1">
    <source>
        <dbReference type="SAM" id="Phobius"/>
    </source>
</evidence>
<gene>
    <name evidence="3" type="ORF">H1R16_05470</name>
    <name evidence="2" type="ORF">H2507_11680</name>
</gene>
<feature type="transmembrane region" description="Helical" evidence="1">
    <location>
        <begin position="12"/>
        <end position="31"/>
    </location>
</feature>
<dbReference type="KEGG" id="cbau:H1R16_05470"/>
<keyword evidence="1" id="KW-1133">Transmembrane helix</keyword>
<reference evidence="2" key="4">
    <citation type="submission" date="2020-07" db="EMBL/GenBank/DDBJ databases">
        <authorList>
            <person name="Yang C."/>
        </authorList>
    </citation>
    <scope>NUCLEOTIDE SEQUENCE</scope>
    <source>
        <strain evidence="2">Cx-624</strain>
    </source>
</reference>